<dbReference type="CDD" id="cd13220">
    <property type="entry name" value="PH-GRAM_GRAMDC"/>
    <property type="match status" value="1"/>
</dbReference>
<dbReference type="GO" id="GO:0032934">
    <property type="term" value="F:sterol binding"/>
    <property type="evidence" value="ECO:0007669"/>
    <property type="project" value="TreeGrafter"/>
</dbReference>
<dbReference type="PANTHER" id="PTHR23319:SF4">
    <property type="entry name" value="GRAM DOMAIN CONTAINING 1B, ISOFORM E"/>
    <property type="match status" value="1"/>
</dbReference>
<sequence length="896" mass="100887">MSDNLFDDNDDAWSYSFPPSAESLALSNKKANPNDNNDVSKLDSELNSIIQYGEDDKDVFIDSDESKNHTIAQNRSKTNQLPSRLTSKKGRLSRTSSTSSVGSLEEPKEAKKDHLQTNGNGSHASSLTSLSLQSPFFVKSTPANPHTTKEDANSIISREAGQGSGFSLDSNFNSQSTPVTSSARSNLSNNIITHDANELQNSAGSRGENSDMDKGKSSKLDHEGSIDSSSPKIITYRKSKRTISEGNFQNILEQSVKATPKEKFDPKLYVDEKFMDTDYRYATTKRTAEFHQLFRSLDLTDRLLDDFSCALSREILLQGRIYVSENNVCFSSNLLGWVTSLIIPQEEIIRIEKKTTAGLFPNGISIETANGKHNFASFISRDATFEFMKAIWQGTTGRKMEIIEEKPMEKSGYTLDSNGIVSVENECLDSPAKLESYILSIDGDEEKHGDNECESDHSGSDDTSDDDTLIKKSNSTKRKKVETVDMKILKFKPDSKYINMGPDFHPPTKVKDYAKENNETELCNETINAPLGIVFDLLFGSTNTAFHKTFLENHNASEISEYDKFHPKQDDPSKLERKICYRRALGYSIGPKSTRCEVEETIESLNFAENVVVISSTVTPDVPLGNSFSVKTRYCLSWGVQNSTILRISYNIKWTGSSWIKSVIEKQTLAGQQEATKDLIAALKKEIDDNTYYTEGPTVPKNVAELAENKPIPEIAEEAITSDKLESEKKTFQFSLTSRFIKKNIVPIVYVFFTFLVILLVLQMKIINGVNEANEIARSQLVVNSYLVFTVQALANDKSMSKARYRERIRAMENDSSPLWKWVNDKYGTKLNNLEKIEYLTYQLNSLYQKQIDPQNNEFVANIEENLQDLKRLVQDFNYQELLNAENLRNMLGDLI</sequence>
<evidence type="ECO:0000256" key="1">
    <source>
        <dbReference type="ARBA" id="ARBA00004167"/>
    </source>
</evidence>
<feature type="compositionally biased region" description="Polar residues" evidence="6">
    <location>
        <begin position="69"/>
        <end position="85"/>
    </location>
</feature>
<dbReference type="GO" id="GO:0140268">
    <property type="term" value="C:endoplasmic reticulum-plasma membrane contact site"/>
    <property type="evidence" value="ECO:0007669"/>
    <property type="project" value="TreeGrafter"/>
</dbReference>
<keyword evidence="4 7" id="KW-1133">Transmembrane helix</keyword>
<dbReference type="GO" id="GO:0032541">
    <property type="term" value="C:cortical endoplasmic reticulum"/>
    <property type="evidence" value="ECO:0007669"/>
    <property type="project" value="TreeGrafter"/>
</dbReference>
<dbReference type="PANTHER" id="PTHR23319">
    <property type="entry name" value="GRAM DOMAIN CONTAINING 1B, ISOFORM E"/>
    <property type="match status" value="1"/>
</dbReference>
<feature type="compositionally biased region" description="Basic and acidic residues" evidence="6">
    <location>
        <begin position="445"/>
        <end position="460"/>
    </location>
</feature>
<evidence type="ECO:0000256" key="5">
    <source>
        <dbReference type="ARBA" id="ARBA00023136"/>
    </source>
</evidence>
<feature type="region of interest" description="Disordered" evidence="6">
    <location>
        <begin position="57"/>
        <end position="127"/>
    </location>
</feature>
<protein>
    <submittedName>
        <fullName evidence="9">GRAM domain-containing protein</fullName>
    </submittedName>
</protein>
<reference evidence="9 10" key="1">
    <citation type="submission" date="2015-11" db="EMBL/GenBank/DDBJ databases">
        <title>The genome of Debaryomyces fabryi.</title>
        <authorList>
            <person name="Tafer H."/>
            <person name="Lopandic K."/>
        </authorList>
    </citation>
    <scope>NUCLEOTIDE SEQUENCE [LARGE SCALE GENOMIC DNA]</scope>
    <source>
        <strain evidence="9 10">CBS 789</strain>
    </source>
</reference>
<evidence type="ECO:0000313" key="10">
    <source>
        <dbReference type="Proteomes" id="UP000054251"/>
    </source>
</evidence>
<feature type="compositionally biased region" description="Basic and acidic residues" evidence="6">
    <location>
        <begin position="208"/>
        <end position="225"/>
    </location>
</feature>
<evidence type="ECO:0000256" key="2">
    <source>
        <dbReference type="ARBA" id="ARBA00006582"/>
    </source>
</evidence>
<dbReference type="AlphaFoldDB" id="A0A0V1PTB3"/>
<feature type="compositionally biased region" description="Low complexity" evidence="6">
    <location>
        <begin position="93"/>
        <end position="104"/>
    </location>
</feature>
<feature type="region of interest" description="Disordered" evidence="6">
    <location>
        <begin position="197"/>
        <end position="231"/>
    </location>
</feature>
<accession>A0A0V1PTB3</accession>
<evidence type="ECO:0000256" key="4">
    <source>
        <dbReference type="ARBA" id="ARBA00022989"/>
    </source>
</evidence>
<feature type="region of interest" description="Disordered" evidence="6">
    <location>
        <begin position="160"/>
        <end position="184"/>
    </location>
</feature>
<keyword evidence="10" id="KW-1185">Reference proteome</keyword>
<keyword evidence="5 7" id="KW-0472">Membrane</keyword>
<feature type="compositionally biased region" description="Polar residues" evidence="6">
    <location>
        <begin position="116"/>
        <end position="127"/>
    </location>
</feature>
<dbReference type="Gene3D" id="2.30.29.30">
    <property type="entry name" value="Pleckstrin-homology domain (PH domain)/Phosphotyrosine-binding domain (PTB)"/>
    <property type="match status" value="1"/>
</dbReference>
<comment type="caution">
    <text evidence="9">The sequence shown here is derived from an EMBL/GenBank/DDBJ whole genome shotgun (WGS) entry which is preliminary data.</text>
</comment>
<evidence type="ECO:0000256" key="6">
    <source>
        <dbReference type="SAM" id="MobiDB-lite"/>
    </source>
</evidence>
<dbReference type="OrthoDB" id="2162691at2759"/>
<feature type="compositionally biased region" description="Polar residues" evidence="6">
    <location>
        <begin position="165"/>
        <end position="184"/>
    </location>
</feature>
<dbReference type="InterPro" id="IPR031968">
    <property type="entry name" value="VASt"/>
</dbReference>
<dbReference type="SMART" id="SM00568">
    <property type="entry name" value="GRAM"/>
    <property type="match status" value="1"/>
</dbReference>
<dbReference type="InterPro" id="IPR004182">
    <property type="entry name" value="GRAM"/>
</dbReference>
<comment type="subcellular location">
    <subcellularLocation>
        <location evidence="1">Membrane</location>
        <topology evidence="1">Single-pass membrane protein</topology>
    </subcellularLocation>
</comment>
<dbReference type="Pfam" id="PF16016">
    <property type="entry name" value="VASt"/>
    <property type="match status" value="1"/>
</dbReference>
<comment type="similarity">
    <text evidence="2">Belongs to the YSP2 family.</text>
</comment>
<organism evidence="9 10">
    <name type="scientific">Debaryomyces fabryi</name>
    <dbReference type="NCBI Taxonomy" id="58627"/>
    <lineage>
        <taxon>Eukaryota</taxon>
        <taxon>Fungi</taxon>
        <taxon>Dikarya</taxon>
        <taxon>Ascomycota</taxon>
        <taxon>Saccharomycotina</taxon>
        <taxon>Pichiomycetes</taxon>
        <taxon>Debaryomycetaceae</taxon>
        <taxon>Debaryomyces</taxon>
    </lineage>
</organism>
<dbReference type="Pfam" id="PF02893">
    <property type="entry name" value="GRAM"/>
    <property type="match status" value="1"/>
</dbReference>
<dbReference type="GeneID" id="26841732"/>
<evidence type="ECO:0000256" key="7">
    <source>
        <dbReference type="SAM" id="Phobius"/>
    </source>
</evidence>
<dbReference type="GO" id="GO:0005886">
    <property type="term" value="C:plasma membrane"/>
    <property type="evidence" value="ECO:0007669"/>
    <property type="project" value="TreeGrafter"/>
</dbReference>
<dbReference type="GO" id="GO:0032366">
    <property type="term" value="P:intracellular sterol transport"/>
    <property type="evidence" value="ECO:0007669"/>
    <property type="project" value="TreeGrafter"/>
</dbReference>
<dbReference type="Proteomes" id="UP000054251">
    <property type="component" value="Unassembled WGS sequence"/>
</dbReference>
<feature type="compositionally biased region" description="Basic and acidic residues" evidence="6">
    <location>
        <begin position="105"/>
        <end position="115"/>
    </location>
</feature>
<dbReference type="PROSITE" id="PS51778">
    <property type="entry name" value="VAST"/>
    <property type="match status" value="1"/>
</dbReference>
<dbReference type="GO" id="GO:0120015">
    <property type="term" value="F:sterol transfer activity"/>
    <property type="evidence" value="ECO:0007669"/>
    <property type="project" value="TreeGrafter"/>
</dbReference>
<feature type="domain" description="VASt" evidence="8">
    <location>
        <begin position="518"/>
        <end position="691"/>
    </location>
</feature>
<evidence type="ECO:0000313" key="9">
    <source>
        <dbReference type="EMBL" id="KRZ99504.1"/>
    </source>
</evidence>
<evidence type="ECO:0000259" key="8">
    <source>
        <dbReference type="PROSITE" id="PS51778"/>
    </source>
</evidence>
<dbReference type="InterPro" id="IPR011993">
    <property type="entry name" value="PH-like_dom_sf"/>
</dbReference>
<name>A0A0V1PTB3_9ASCO</name>
<dbReference type="EMBL" id="LMYN01000138">
    <property type="protein sequence ID" value="KRZ99504.1"/>
    <property type="molecule type" value="Genomic_DNA"/>
</dbReference>
<evidence type="ECO:0000256" key="3">
    <source>
        <dbReference type="ARBA" id="ARBA00022692"/>
    </source>
</evidence>
<dbReference type="GO" id="GO:0005739">
    <property type="term" value="C:mitochondrion"/>
    <property type="evidence" value="ECO:0007669"/>
    <property type="project" value="TreeGrafter"/>
</dbReference>
<feature type="compositionally biased region" description="Basic and acidic residues" evidence="6">
    <location>
        <begin position="58"/>
        <end position="68"/>
    </location>
</feature>
<gene>
    <name evidence="9" type="ORF">AC631_04723</name>
</gene>
<keyword evidence="3 7" id="KW-0812">Transmembrane</keyword>
<dbReference type="RefSeq" id="XP_015465607.1">
    <property type="nucleotide sequence ID" value="XM_015613552.1"/>
</dbReference>
<dbReference type="InterPro" id="IPR051482">
    <property type="entry name" value="Cholesterol_transport"/>
</dbReference>
<feature type="region of interest" description="Disordered" evidence="6">
    <location>
        <begin position="445"/>
        <end position="476"/>
    </location>
</feature>
<dbReference type="GO" id="GO:0005789">
    <property type="term" value="C:endoplasmic reticulum membrane"/>
    <property type="evidence" value="ECO:0007669"/>
    <property type="project" value="TreeGrafter"/>
</dbReference>
<proteinExistence type="inferred from homology"/>
<feature type="transmembrane region" description="Helical" evidence="7">
    <location>
        <begin position="745"/>
        <end position="762"/>
    </location>
</feature>